<keyword evidence="2" id="KW-1185">Reference proteome</keyword>
<dbReference type="EMBL" id="JARBJD010000066">
    <property type="protein sequence ID" value="KAK2955452.1"/>
    <property type="molecule type" value="Genomic_DNA"/>
</dbReference>
<name>A0ABQ9XVF8_9EUKA</name>
<accession>A0ABQ9XVF8</accession>
<reference evidence="1 2" key="1">
    <citation type="journal article" date="2022" name="bioRxiv">
        <title>Genomics of Preaxostyla Flagellates Illuminates Evolutionary Transitions and the Path Towards Mitochondrial Loss.</title>
        <authorList>
            <person name="Novak L.V.F."/>
            <person name="Treitli S.C."/>
            <person name="Pyrih J."/>
            <person name="Halakuc P."/>
            <person name="Pipaliya S.V."/>
            <person name="Vacek V."/>
            <person name="Brzon O."/>
            <person name="Soukal P."/>
            <person name="Eme L."/>
            <person name="Dacks J.B."/>
            <person name="Karnkowska A."/>
            <person name="Elias M."/>
            <person name="Hampl V."/>
        </authorList>
    </citation>
    <scope>NUCLEOTIDE SEQUENCE [LARGE SCALE GENOMIC DNA]</scope>
    <source>
        <strain evidence="1">NAU3</strain>
        <tissue evidence="1">Gut</tissue>
    </source>
</reference>
<sequence>MEQVDLNRNKADIQNVKSKMQTGSSLDALGRQRVSFIECSVLPIAPFPAINKHSWIDSGEMKTLFPDAPSRVVSFCPNFPTLIDCSLSEASNLVFSNAGNTNSGPGTS</sequence>
<dbReference type="Proteomes" id="UP001281761">
    <property type="component" value="Unassembled WGS sequence"/>
</dbReference>
<evidence type="ECO:0000313" key="2">
    <source>
        <dbReference type="Proteomes" id="UP001281761"/>
    </source>
</evidence>
<gene>
    <name evidence="1" type="ORF">BLNAU_9499</name>
</gene>
<protein>
    <submittedName>
        <fullName evidence="1">Uncharacterized protein</fullName>
    </submittedName>
</protein>
<comment type="caution">
    <text evidence="1">The sequence shown here is derived from an EMBL/GenBank/DDBJ whole genome shotgun (WGS) entry which is preliminary data.</text>
</comment>
<proteinExistence type="predicted"/>
<organism evidence="1 2">
    <name type="scientific">Blattamonas nauphoetae</name>
    <dbReference type="NCBI Taxonomy" id="2049346"/>
    <lineage>
        <taxon>Eukaryota</taxon>
        <taxon>Metamonada</taxon>
        <taxon>Preaxostyla</taxon>
        <taxon>Oxymonadida</taxon>
        <taxon>Blattamonas</taxon>
    </lineage>
</organism>
<evidence type="ECO:0000313" key="1">
    <source>
        <dbReference type="EMBL" id="KAK2955452.1"/>
    </source>
</evidence>